<protein>
    <submittedName>
        <fullName evidence="1">Uncharacterized protein</fullName>
    </submittedName>
</protein>
<organism evidence="1 2">
    <name type="scientific">Macroventuria anomochaeta</name>
    <dbReference type="NCBI Taxonomy" id="301207"/>
    <lineage>
        <taxon>Eukaryota</taxon>
        <taxon>Fungi</taxon>
        <taxon>Dikarya</taxon>
        <taxon>Ascomycota</taxon>
        <taxon>Pezizomycotina</taxon>
        <taxon>Dothideomycetes</taxon>
        <taxon>Pleosporomycetidae</taxon>
        <taxon>Pleosporales</taxon>
        <taxon>Pleosporineae</taxon>
        <taxon>Didymellaceae</taxon>
        <taxon>Macroventuria</taxon>
    </lineage>
</organism>
<keyword evidence="2" id="KW-1185">Reference proteome</keyword>
<proteinExistence type="predicted"/>
<dbReference type="Proteomes" id="UP000799754">
    <property type="component" value="Unassembled WGS sequence"/>
</dbReference>
<name>A0ACB6RJC7_9PLEO</name>
<reference evidence="1" key="1">
    <citation type="journal article" date="2020" name="Stud. Mycol.">
        <title>101 Dothideomycetes genomes: a test case for predicting lifestyles and emergence of pathogens.</title>
        <authorList>
            <person name="Haridas S."/>
            <person name="Albert R."/>
            <person name="Binder M."/>
            <person name="Bloem J."/>
            <person name="Labutti K."/>
            <person name="Salamov A."/>
            <person name="Andreopoulos B."/>
            <person name="Baker S."/>
            <person name="Barry K."/>
            <person name="Bills G."/>
            <person name="Bluhm B."/>
            <person name="Cannon C."/>
            <person name="Castanera R."/>
            <person name="Culley D."/>
            <person name="Daum C."/>
            <person name="Ezra D."/>
            <person name="Gonzalez J."/>
            <person name="Henrissat B."/>
            <person name="Kuo A."/>
            <person name="Liang C."/>
            <person name="Lipzen A."/>
            <person name="Lutzoni F."/>
            <person name="Magnuson J."/>
            <person name="Mondo S."/>
            <person name="Nolan M."/>
            <person name="Ohm R."/>
            <person name="Pangilinan J."/>
            <person name="Park H.-J."/>
            <person name="Ramirez L."/>
            <person name="Alfaro M."/>
            <person name="Sun H."/>
            <person name="Tritt A."/>
            <person name="Yoshinaga Y."/>
            <person name="Zwiers L.-H."/>
            <person name="Turgeon B."/>
            <person name="Goodwin S."/>
            <person name="Spatafora J."/>
            <person name="Crous P."/>
            <person name="Grigoriev I."/>
        </authorList>
    </citation>
    <scope>NUCLEOTIDE SEQUENCE</scope>
    <source>
        <strain evidence="1">CBS 525.71</strain>
    </source>
</reference>
<evidence type="ECO:0000313" key="1">
    <source>
        <dbReference type="EMBL" id="KAF2621203.1"/>
    </source>
</evidence>
<comment type="caution">
    <text evidence="1">The sequence shown here is derived from an EMBL/GenBank/DDBJ whole genome shotgun (WGS) entry which is preliminary data.</text>
</comment>
<dbReference type="EMBL" id="MU006759">
    <property type="protein sequence ID" value="KAF2621203.1"/>
    <property type="molecule type" value="Genomic_DNA"/>
</dbReference>
<sequence length="190" mass="21079">MLQKLNALWKVSCNSGFYSPELWQACEFETTEVIVRFTEGAVLQEHQGAASRKCSIKRLTQGLRVTAEHGWLVTARFLVTAGADLNDQNNEHSNHVGTPLDVAVYHGHVHVVKHLLDNGARIHNNEESAFGTSTAALASEQGGEMATLIGKAPGKQWRSTTQERTKTQITRVYDDITAVTDNMRDMYLRG</sequence>
<evidence type="ECO:0000313" key="2">
    <source>
        <dbReference type="Proteomes" id="UP000799754"/>
    </source>
</evidence>
<gene>
    <name evidence="1" type="ORF">BU25DRAFT_241692</name>
</gene>
<accession>A0ACB6RJC7</accession>